<proteinExistence type="predicted"/>
<dbReference type="SUPFAM" id="SSF51735">
    <property type="entry name" value="NAD(P)-binding Rossmann-fold domains"/>
    <property type="match status" value="1"/>
</dbReference>
<dbReference type="PROSITE" id="PS01162">
    <property type="entry name" value="QOR_ZETA_CRYSTAL"/>
    <property type="match status" value="1"/>
</dbReference>
<dbReference type="InterPro" id="IPR050700">
    <property type="entry name" value="YIM1/Zinc_Alcohol_DH_Fams"/>
</dbReference>
<dbReference type="Pfam" id="PF13602">
    <property type="entry name" value="ADH_zinc_N_2"/>
    <property type="match status" value="1"/>
</dbReference>
<sequence>MKAIQLNEFGGIEHLVQVTPPQPVPLENELLVQVKAVSINPVDVKTRAGKGMSGRLKEYMPLILGWDISGTIAAVGNQVKDFVAGDEVFGMVNFPGHGKAYAEYVTTPAAHVTRKPVNIDHPEAAAATLAALTAWEALTQRAKIQPGQSVLIHAGAGGVGHYAVQMARHLGAHVIATSSSANKDFIRSLGAHHHVDYTRERFEDTVHDVDFVLDTMGGETLERSVAVVKPGGTLISIPTAVPPHVVDLARAKNANAYFFLVQSNGDGMRQVAQWLEAGIVKSHVSHIFPFDEMGKAHLQLETGRTKGKIVVTV</sequence>
<dbReference type="SUPFAM" id="SSF50129">
    <property type="entry name" value="GroES-like"/>
    <property type="match status" value="1"/>
</dbReference>
<dbReference type="CDD" id="cd05289">
    <property type="entry name" value="MDR_like_2"/>
    <property type="match status" value="1"/>
</dbReference>
<dbReference type="Gene3D" id="3.40.50.720">
    <property type="entry name" value="NAD(P)-binding Rossmann-like Domain"/>
    <property type="match status" value="1"/>
</dbReference>
<dbReference type="PANTHER" id="PTHR11695">
    <property type="entry name" value="ALCOHOL DEHYDROGENASE RELATED"/>
    <property type="match status" value="1"/>
</dbReference>
<dbReference type="Pfam" id="PF08240">
    <property type="entry name" value="ADH_N"/>
    <property type="match status" value="1"/>
</dbReference>
<dbReference type="InterPro" id="IPR036291">
    <property type="entry name" value="NAD(P)-bd_dom_sf"/>
</dbReference>
<dbReference type="RefSeq" id="WP_202007740.1">
    <property type="nucleotide sequence ID" value="NZ_JAERRB010000001.1"/>
</dbReference>
<dbReference type="InterPro" id="IPR002364">
    <property type="entry name" value="Quin_OxRdtase/zeta-crystal_CS"/>
</dbReference>
<dbReference type="InterPro" id="IPR013154">
    <property type="entry name" value="ADH-like_N"/>
</dbReference>
<dbReference type="SMART" id="SM00829">
    <property type="entry name" value="PKS_ER"/>
    <property type="match status" value="1"/>
</dbReference>
<evidence type="ECO:0000313" key="4">
    <source>
        <dbReference type="Proteomes" id="UP000613030"/>
    </source>
</evidence>
<comment type="caution">
    <text evidence="3">The sequence shown here is derived from an EMBL/GenBank/DDBJ whole genome shotgun (WGS) entry which is preliminary data.</text>
</comment>
<feature type="domain" description="Enoyl reductase (ER)" evidence="2">
    <location>
        <begin position="10"/>
        <end position="311"/>
    </location>
</feature>
<keyword evidence="1" id="KW-0560">Oxidoreductase</keyword>
<keyword evidence="4" id="KW-1185">Reference proteome</keyword>
<dbReference type="Proteomes" id="UP000613030">
    <property type="component" value="Unassembled WGS sequence"/>
</dbReference>
<evidence type="ECO:0000313" key="3">
    <source>
        <dbReference type="EMBL" id="MBL0740440.1"/>
    </source>
</evidence>
<dbReference type="PANTHER" id="PTHR11695:SF294">
    <property type="entry name" value="RETICULON-4-INTERACTING PROTEIN 1, MITOCHONDRIAL"/>
    <property type="match status" value="1"/>
</dbReference>
<reference evidence="3 4" key="1">
    <citation type="submission" date="2021-01" db="EMBL/GenBank/DDBJ databases">
        <title>Chryseolinea sp. Jin1 Genome sequencing and assembly.</title>
        <authorList>
            <person name="Kim I."/>
        </authorList>
    </citation>
    <scope>NUCLEOTIDE SEQUENCE [LARGE SCALE GENOMIC DNA]</scope>
    <source>
        <strain evidence="3 4">Jin1</strain>
    </source>
</reference>
<evidence type="ECO:0000256" key="1">
    <source>
        <dbReference type="ARBA" id="ARBA00023002"/>
    </source>
</evidence>
<evidence type="ECO:0000259" key="2">
    <source>
        <dbReference type="SMART" id="SM00829"/>
    </source>
</evidence>
<name>A0ABS1KLV5_9BACT</name>
<protein>
    <submittedName>
        <fullName evidence="3">NADP-dependent oxidoreductase</fullName>
    </submittedName>
</protein>
<dbReference type="EMBL" id="JAERRB010000001">
    <property type="protein sequence ID" value="MBL0740440.1"/>
    <property type="molecule type" value="Genomic_DNA"/>
</dbReference>
<dbReference type="InterPro" id="IPR020843">
    <property type="entry name" value="ER"/>
</dbReference>
<dbReference type="Gene3D" id="3.90.180.10">
    <property type="entry name" value="Medium-chain alcohol dehydrogenases, catalytic domain"/>
    <property type="match status" value="1"/>
</dbReference>
<dbReference type="InterPro" id="IPR011032">
    <property type="entry name" value="GroES-like_sf"/>
</dbReference>
<accession>A0ABS1KLV5</accession>
<organism evidence="3 4">
    <name type="scientific">Chryseolinea lacunae</name>
    <dbReference type="NCBI Taxonomy" id="2801331"/>
    <lineage>
        <taxon>Bacteria</taxon>
        <taxon>Pseudomonadati</taxon>
        <taxon>Bacteroidota</taxon>
        <taxon>Cytophagia</taxon>
        <taxon>Cytophagales</taxon>
        <taxon>Fulvivirgaceae</taxon>
        <taxon>Chryseolinea</taxon>
    </lineage>
</organism>
<gene>
    <name evidence="3" type="ORF">JI741_04385</name>
</gene>